<evidence type="ECO:0000313" key="3">
    <source>
        <dbReference type="Proteomes" id="UP000308092"/>
    </source>
</evidence>
<keyword evidence="3" id="KW-1185">Reference proteome</keyword>
<accession>A0A4V3UQD4</accession>
<keyword evidence="1" id="KW-0732">Signal</keyword>
<reference evidence="2 3" key="1">
    <citation type="submission" date="2019-03" db="EMBL/GenBank/DDBJ databases">
        <title>The genome sequence of a newly discovered highly antifungal drug resistant Aspergillus species, Aspergillus tanneri NIH 1004.</title>
        <authorList>
            <person name="Mounaud S."/>
            <person name="Singh I."/>
            <person name="Joardar V."/>
            <person name="Pakala S."/>
            <person name="Pakala S."/>
            <person name="Venepally P."/>
            <person name="Hoover J."/>
            <person name="Nierman W."/>
            <person name="Chung J."/>
            <person name="Losada L."/>
        </authorList>
    </citation>
    <scope>NUCLEOTIDE SEQUENCE [LARGE SCALE GENOMIC DNA]</scope>
    <source>
        <strain evidence="2 3">NIH1004</strain>
    </source>
</reference>
<dbReference type="VEuPathDB" id="FungiDB:EYZ11_001882"/>
<gene>
    <name evidence="2" type="ORF">EYZ11_001882</name>
</gene>
<sequence length="62" mass="7036">MLIIILVAVPLEVGRVNVEKLVDFPSNTREIFRIVTLPYNNRGAMCNLRYKTAEPKSGYSQP</sequence>
<dbReference type="Proteomes" id="UP000308092">
    <property type="component" value="Unassembled WGS sequence"/>
</dbReference>
<feature type="chain" id="PRO_5020278264" evidence="1">
    <location>
        <begin position="19"/>
        <end position="62"/>
    </location>
</feature>
<protein>
    <submittedName>
        <fullName evidence="2">Uncharacterized protein</fullName>
    </submittedName>
</protein>
<dbReference type="EMBL" id="SOSA01000039">
    <property type="protein sequence ID" value="THC98604.1"/>
    <property type="molecule type" value="Genomic_DNA"/>
</dbReference>
<evidence type="ECO:0000313" key="2">
    <source>
        <dbReference type="EMBL" id="THC98604.1"/>
    </source>
</evidence>
<name>A0A4V3UQD4_9EURO</name>
<organism evidence="2 3">
    <name type="scientific">Aspergillus tanneri</name>
    <dbReference type="NCBI Taxonomy" id="1220188"/>
    <lineage>
        <taxon>Eukaryota</taxon>
        <taxon>Fungi</taxon>
        <taxon>Dikarya</taxon>
        <taxon>Ascomycota</taxon>
        <taxon>Pezizomycotina</taxon>
        <taxon>Eurotiomycetes</taxon>
        <taxon>Eurotiomycetidae</taxon>
        <taxon>Eurotiales</taxon>
        <taxon>Aspergillaceae</taxon>
        <taxon>Aspergillus</taxon>
        <taxon>Aspergillus subgen. Circumdati</taxon>
    </lineage>
</organism>
<proteinExistence type="predicted"/>
<dbReference type="AlphaFoldDB" id="A0A4V3UQD4"/>
<feature type="signal peptide" evidence="1">
    <location>
        <begin position="1"/>
        <end position="18"/>
    </location>
</feature>
<comment type="caution">
    <text evidence="2">The sequence shown here is derived from an EMBL/GenBank/DDBJ whole genome shotgun (WGS) entry which is preliminary data.</text>
</comment>
<evidence type="ECO:0000256" key="1">
    <source>
        <dbReference type="SAM" id="SignalP"/>
    </source>
</evidence>